<organism evidence="1">
    <name type="scientific">Dermatophagoides farinae</name>
    <name type="common">American house dust mite</name>
    <dbReference type="NCBI Taxonomy" id="6954"/>
    <lineage>
        <taxon>Eukaryota</taxon>
        <taxon>Metazoa</taxon>
        <taxon>Ecdysozoa</taxon>
        <taxon>Arthropoda</taxon>
        <taxon>Chelicerata</taxon>
        <taxon>Arachnida</taxon>
        <taxon>Acari</taxon>
        <taxon>Acariformes</taxon>
        <taxon>Sarcoptiformes</taxon>
        <taxon>Astigmata</taxon>
        <taxon>Psoroptidia</taxon>
        <taxon>Analgoidea</taxon>
        <taxon>Pyroglyphidae</taxon>
        <taxon>Dermatophagoidinae</taxon>
        <taxon>Dermatophagoides</taxon>
    </lineage>
</organism>
<comment type="caution">
    <text evidence="1">The sequence shown here is derived from an EMBL/GenBank/DDBJ whole genome shotgun (WGS) entry which is preliminary data.</text>
</comment>
<dbReference type="PANTHER" id="PTHR43975">
    <property type="entry name" value="ZGC:101858"/>
    <property type="match status" value="1"/>
</dbReference>
<dbReference type="FunFam" id="3.40.50.720:FF:000084">
    <property type="entry name" value="Short-chain dehydrogenase reductase"/>
    <property type="match status" value="1"/>
</dbReference>
<dbReference type="AlphaFoldDB" id="A0A9D4SD73"/>
<dbReference type="InterPro" id="IPR036291">
    <property type="entry name" value="NAD(P)-bd_dom_sf"/>
</dbReference>
<reference evidence="1" key="2">
    <citation type="journal article" date="2021" name="World Allergy Organ. J.">
        <title>Chromosome-level assembly of Dermatophagoides farinae genome and transcriptome reveals two novel allergens Der f 37 and Der f 39.</title>
        <authorList>
            <person name="Chen J."/>
            <person name="Cai Z."/>
            <person name="Fan D."/>
            <person name="Hu J."/>
            <person name="Hou Y."/>
            <person name="He Y."/>
            <person name="Zhang Z."/>
            <person name="Zhao Z."/>
            <person name="Gao P."/>
            <person name="Hu W."/>
            <person name="Sun J."/>
            <person name="Li J."/>
            <person name="Ji K."/>
        </authorList>
    </citation>
    <scope>NUCLEOTIDE SEQUENCE</scope>
    <source>
        <strain evidence="1">JKM2019</strain>
    </source>
</reference>
<dbReference type="Proteomes" id="UP000828236">
    <property type="component" value="Unassembled WGS sequence"/>
</dbReference>
<dbReference type="PRINTS" id="PR00081">
    <property type="entry name" value="GDHRDH"/>
</dbReference>
<dbReference type="InterPro" id="IPR002347">
    <property type="entry name" value="SDR_fam"/>
</dbReference>
<dbReference type="Gene3D" id="3.40.50.720">
    <property type="entry name" value="NAD(P)-binding Rossmann-like Domain"/>
    <property type="match status" value="1"/>
</dbReference>
<dbReference type="Pfam" id="PF13561">
    <property type="entry name" value="adh_short_C2"/>
    <property type="match status" value="1"/>
</dbReference>
<protein>
    <submittedName>
        <fullName evidence="1">Dehydrogenase/reductase sdr family member 2-like protein</fullName>
    </submittedName>
</protein>
<reference evidence="1" key="1">
    <citation type="submission" date="2020-06" db="EMBL/GenBank/DDBJ databases">
        <authorList>
            <person name="Ji K."/>
            <person name="Li J."/>
        </authorList>
    </citation>
    <scope>NUCLEOTIDE SEQUENCE</scope>
    <source>
        <strain evidence="1">JKM2019</strain>
        <tissue evidence="1">Whole body</tissue>
    </source>
</reference>
<gene>
    <name evidence="1" type="ORF">HUG17_8988</name>
</gene>
<accession>A0A9D4SD73</accession>
<proteinExistence type="predicted"/>
<sequence length="263" mass="28500">MTSTSGKKYDFSGKVALITGSSSGIGAAIAFQFVQYGAQVTITGRDAEKLTNVGKEIEEKCGHRPLQIIGDLIDQYLPEKLINETMTKFGRLDFLVNNAAIGTTAKSFENENLMAEFDKIFAVNVRAPVQLIQLAVPHLKKTKGNIINISSIASLEAFSLIYGPSKAALDMITKTSAQELGPKGIRVNSIVPGPVVTSIYRSFGIATKRMYIEEEVKKRSLLNMIPEPIEIANLASFLVSDDARNITGSIVLSDTGALLMQKN</sequence>
<dbReference type="SUPFAM" id="SSF51735">
    <property type="entry name" value="NAD(P)-binding Rossmann-fold domains"/>
    <property type="match status" value="1"/>
</dbReference>
<evidence type="ECO:0000313" key="1">
    <source>
        <dbReference type="EMBL" id="KAH7637884.1"/>
    </source>
</evidence>
<dbReference type="PANTHER" id="PTHR43975:SF2">
    <property type="entry name" value="EG:BACR7A4.14 PROTEIN-RELATED"/>
    <property type="match status" value="1"/>
</dbReference>
<name>A0A9D4SD73_DERFA</name>
<dbReference type="EMBL" id="SDOV01000008">
    <property type="protein sequence ID" value="KAH7637884.1"/>
    <property type="molecule type" value="Genomic_DNA"/>
</dbReference>
<dbReference type="PRINTS" id="PR00080">
    <property type="entry name" value="SDRFAMILY"/>
</dbReference>